<dbReference type="Pfam" id="PF03704">
    <property type="entry name" value="BTAD"/>
    <property type="match status" value="1"/>
</dbReference>
<dbReference type="GO" id="GO:0006355">
    <property type="term" value="P:regulation of DNA-templated transcription"/>
    <property type="evidence" value="ECO:0007669"/>
    <property type="project" value="InterPro"/>
</dbReference>
<dbReference type="SUPFAM" id="SSF46894">
    <property type="entry name" value="C-terminal effector domain of the bipartite response regulators"/>
    <property type="match status" value="1"/>
</dbReference>
<sequence length="406" mass="47039">MERLTVNLLGKFCVTSSDGILNDDTIRSDKLTKLFVYIILHRDHTLSVHELAQALWHEEETENPAGALKNLMYRLRNALKGAFGENKYILTSRGFYRWNTDIDVLVDSELFEKYCKDAQDEKNLEKKINFYENGLGIYKGVFMPKIQDLFWAVNLSTYYHSLYVSSVKDIANLYIESGRYADLERIAIEALSHDNVDEELHCYYIESLINQNKLKLALDSYEEAKQTLYKELGVRDSQKLGEVYAKIMSMNKTTRAEGIDDLHDDILEEETSGVFECGYQVFKQIYRLEARKIKRLGIAEFLLLFTVNLIGFEDEDVSTNQLARYKMNQSMQRLEEVLNSSLRMGDVIARYSDSQFVVMLSMCPFECCAIVENRIRDKFFEKQSEAKKVKLKTEVEEISPASSIVK</sequence>
<organism evidence="5 6">
    <name type="scientific">Acetitomaculum ruminis DSM 5522</name>
    <dbReference type="NCBI Taxonomy" id="1120918"/>
    <lineage>
        <taxon>Bacteria</taxon>
        <taxon>Bacillati</taxon>
        <taxon>Bacillota</taxon>
        <taxon>Clostridia</taxon>
        <taxon>Lachnospirales</taxon>
        <taxon>Lachnospiraceae</taxon>
        <taxon>Acetitomaculum</taxon>
    </lineage>
</organism>
<evidence type="ECO:0000256" key="2">
    <source>
        <dbReference type="ARBA" id="ARBA00023125"/>
    </source>
</evidence>
<dbReference type="SMART" id="SM01043">
    <property type="entry name" value="BTAD"/>
    <property type="match status" value="1"/>
</dbReference>
<reference evidence="5 6" key="1">
    <citation type="submission" date="2016-10" db="EMBL/GenBank/DDBJ databases">
        <authorList>
            <person name="de Groot N.N."/>
        </authorList>
    </citation>
    <scope>NUCLEOTIDE SEQUENCE [LARGE SCALE GENOMIC DNA]</scope>
    <source>
        <strain evidence="5 6">DSM 5522</strain>
    </source>
</reference>
<dbReference type="EMBL" id="FOJY01000007">
    <property type="protein sequence ID" value="SFB02847.1"/>
    <property type="molecule type" value="Genomic_DNA"/>
</dbReference>
<dbReference type="STRING" id="1120918.SAMN05216249_10761"/>
<name>A0A1I0XQ85_9FIRM</name>
<dbReference type="PANTHER" id="PTHR35807">
    <property type="entry name" value="TRANSCRIPTIONAL REGULATOR REDD-RELATED"/>
    <property type="match status" value="1"/>
</dbReference>
<dbReference type="InterPro" id="IPR051677">
    <property type="entry name" value="AfsR-DnrI-RedD_regulator"/>
</dbReference>
<keyword evidence="2 3" id="KW-0238">DNA-binding</keyword>
<dbReference type="GO" id="GO:0000160">
    <property type="term" value="P:phosphorelay signal transduction system"/>
    <property type="evidence" value="ECO:0007669"/>
    <property type="project" value="InterPro"/>
</dbReference>
<comment type="similarity">
    <text evidence="1">Belongs to the AfsR/DnrI/RedD regulatory family.</text>
</comment>
<dbReference type="Pfam" id="PF00486">
    <property type="entry name" value="Trans_reg_C"/>
    <property type="match status" value="1"/>
</dbReference>
<accession>A0A1I0XQ85</accession>
<dbReference type="InterPro" id="IPR011990">
    <property type="entry name" value="TPR-like_helical_dom_sf"/>
</dbReference>
<evidence type="ECO:0000256" key="1">
    <source>
        <dbReference type="ARBA" id="ARBA00005820"/>
    </source>
</evidence>
<evidence type="ECO:0000313" key="6">
    <source>
        <dbReference type="Proteomes" id="UP000198838"/>
    </source>
</evidence>
<dbReference type="AlphaFoldDB" id="A0A1I0XQ85"/>
<protein>
    <submittedName>
        <fullName evidence="5">DNA-binding transcriptional activator of the SARP family</fullName>
    </submittedName>
</protein>
<gene>
    <name evidence="5" type="ORF">SAMN05216249_10761</name>
</gene>
<dbReference type="Gene3D" id="1.10.10.10">
    <property type="entry name" value="Winged helix-like DNA-binding domain superfamily/Winged helix DNA-binding domain"/>
    <property type="match status" value="1"/>
</dbReference>
<dbReference type="Gene3D" id="1.25.40.10">
    <property type="entry name" value="Tetratricopeptide repeat domain"/>
    <property type="match status" value="1"/>
</dbReference>
<feature type="domain" description="OmpR/PhoB-type" evidence="4">
    <location>
        <begin position="1"/>
        <end position="100"/>
    </location>
</feature>
<dbReference type="SUPFAM" id="SSF48452">
    <property type="entry name" value="TPR-like"/>
    <property type="match status" value="1"/>
</dbReference>
<dbReference type="GO" id="GO:0003677">
    <property type="term" value="F:DNA binding"/>
    <property type="evidence" value="ECO:0007669"/>
    <property type="project" value="UniProtKB-UniRule"/>
</dbReference>
<feature type="DNA-binding region" description="OmpR/PhoB-type" evidence="3">
    <location>
        <begin position="1"/>
        <end position="100"/>
    </location>
</feature>
<keyword evidence="6" id="KW-1185">Reference proteome</keyword>
<dbReference type="PROSITE" id="PS51755">
    <property type="entry name" value="OMPR_PHOB"/>
    <property type="match status" value="1"/>
</dbReference>
<dbReference type="InterPro" id="IPR005158">
    <property type="entry name" value="BTAD"/>
</dbReference>
<evidence type="ECO:0000313" key="5">
    <source>
        <dbReference type="EMBL" id="SFB02847.1"/>
    </source>
</evidence>
<dbReference type="SMART" id="SM00862">
    <property type="entry name" value="Trans_reg_C"/>
    <property type="match status" value="1"/>
</dbReference>
<dbReference type="InterPro" id="IPR016032">
    <property type="entry name" value="Sig_transdc_resp-reg_C-effctor"/>
</dbReference>
<dbReference type="Proteomes" id="UP000198838">
    <property type="component" value="Unassembled WGS sequence"/>
</dbReference>
<evidence type="ECO:0000256" key="3">
    <source>
        <dbReference type="PROSITE-ProRule" id="PRU01091"/>
    </source>
</evidence>
<evidence type="ECO:0000259" key="4">
    <source>
        <dbReference type="PROSITE" id="PS51755"/>
    </source>
</evidence>
<dbReference type="InterPro" id="IPR001867">
    <property type="entry name" value="OmpR/PhoB-type_DNA-bd"/>
</dbReference>
<dbReference type="InterPro" id="IPR036388">
    <property type="entry name" value="WH-like_DNA-bd_sf"/>
</dbReference>
<dbReference type="RefSeq" id="WP_177205591.1">
    <property type="nucleotide sequence ID" value="NZ_FOJY01000007.1"/>
</dbReference>
<proteinExistence type="inferred from homology"/>